<dbReference type="InterPro" id="IPR037056">
    <property type="entry name" value="RNase_H1_N_sf"/>
</dbReference>
<keyword evidence="6" id="KW-0479">Metal-binding</keyword>
<dbReference type="FunFam" id="3.30.420.10:FF:000115">
    <property type="entry name" value="Ribonuclease H"/>
    <property type="match status" value="1"/>
</dbReference>
<organism evidence="13 14">
    <name type="scientific">Fusarium duplospermum</name>
    <dbReference type="NCBI Taxonomy" id="1325734"/>
    <lineage>
        <taxon>Eukaryota</taxon>
        <taxon>Fungi</taxon>
        <taxon>Dikarya</taxon>
        <taxon>Ascomycota</taxon>
        <taxon>Pezizomycotina</taxon>
        <taxon>Sordariomycetes</taxon>
        <taxon>Hypocreomycetidae</taxon>
        <taxon>Hypocreales</taxon>
        <taxon>Nectriaceae</taxon>
        <taxon>Fusarium</taxon>
        <taxon>Fusarium solani species complex</taxon>
    </lineage>
</organism>
<comment type="cofactor">
    <cofactor evidence="2">
        <name>Mg(2+)</name>
        <dbReference type="ChEBI" id="CHEBI:18420"/>
    </cofactor>
</comment>
<evidence type="ECO:0000256" key="4">
    <source>
        <dbReference type="ARBA" id="ARBA00012180"/>
    </source>
</evidence>
<feature type="region of interest" description="Disordered" evidence="10">
    <location>
        <begin position="585"/>
        <end position="627"/>
    </location>
</feature>
<sequence length="779" mass="85337">MTTPDPAVEAPAVEAPAVEVSRAQEQVETSQPIKPEIRGPSEIVPNVLIDDLKESHTNRGVLIPLKTTQEVRQDHTITHAFITRAPTKQANEVITALRNMRPDDSANPLPHLRRCAKPADLPAHLKTQFMNDTSVGRQIHTAKSTWIYIIVGEVKDFTREELSTVLSPIEGMEQDLFIEKIPIPLLAPTSQVQAAMWSSQFWPTVYRKNNPLGPHPSMVARGTEEIKEDASVWMALAHRVALQAKEAGIGEAMGAVIVQRDAGKVELVGLAGDARRHQECGLLDGTSNPMTHCVVRAISMVAQKLVRHERRAAGLPVQTPNLEYDAFQDGPLLEMEKQCFEQEHPNKDGYLCHGLELYVTHEPCVSCSMGILHSRMGKVVFATHMPRSGGLSSDDRPDGGGRGLGLFWRRELNWSLMANSSSASSSDSISHAAFQYRELIEMNKKRSASAAAGASSGSSSKKRKMDGVQKYYAVRAGHRPGVYLTYPECQQQTSGFRGAVFKSFVSKQDALDFVAGKKVASAADEPDKFYAVAVGNPTGIYTDWTEASEAIKGIKGPKYKRFATRKEAVGYIKQFGNKETIDALGEEGRSHPEPEPEPVFELQPEEPPAKKTKPVPEEVPGSGPVEDVLKIYTDGSSRANGRTSARAGLGVYFGANDERNLSERLPGLPQTNQRAELMAILRALQIAPLKQAVQIFTDSQYSINCVTQWARSWESKGWKTANGAEVKNQDIIRAVLARKEEREKAGAGTYFKWVKGHATSRGNIAADQLAVAGADLSPV</sequence>
<dbReference type="InterPro" id="IPR036397">
    <property type="entry name" value="RNaseH_sf"/>
</dbReference>
<dbReference type="EC" id="3.1.26.4" evidence="4"/>
<dbReference type="InterPro" id="IPR002125">
    <property type="entry name" value="CMP_dCMP_dom"/>
</dbReference>
<dbReference type="Pfam" id="PF01693">
    <property type="entry name" value="Cauli_VI"/>
    <property type="match status" value="2"/>
</dbReference>
<evidence type="ECO:0000256" key="8">
    <source>
        <dbReference type="ARBA" id="ARBA00022801"/>
    </source>
</evidence>
<dbReference type="SUPFAM" id="SSF53927">
    <property type="entry name" value="Cytidine deaminase-like"/>
    <property type="match status" value="1"/>
</dbReference>
<evidence type="ECO:0000256" key="3">
    <source>
        <dbReference type="ARBA" id="ARBA00005300"/>
    </source>
</evidence>
<feature type="domain" description="RNase H type-1" evidence="11">
    <location>
        <begin position="625"/>
        <end position="775"/>
    </location>
</feature>
<evidence type="ECO:0000313" key="14">
    <source>
        <dbReference type="Proteomes" id="UP000288168"/>
    </source>
</evidence>
<gene>
    <name evidence="13" type="ORF">CEP54_004963</name>
</gene>
<reference evidence="13 14" key="1">
    <citation type="submission" date="2017-06" db="EMBL/GenBank/DDBJ databases">
        <title>Comparative genomic analysis of Ambrosia Fusariam Clade fungi.</title>
        <authorList>
            <person name="Stajich J.E."/>
            <person name="Carrillo J."/>
            <person name="Kijimoto T."/>
            <person name="Eskalen A."/>
            <person name="O'Donnell K."/>
            <person name="Kasson M."/>
        </authorList>
    </citation>
    <scope>NUCLEOTIDE SEQUENCE [LARGE SCALE GENOMIC DNA]</scope>
    <source>
        <strain evidence="13 14">NRRL62584</strain>
    </source>
</reference>
<keyword evidence="7" id="KW-0255">Endonuclease</keyword>
<dbReference type="Gene3D" id="3.40.140.10">
    <property type="entry name" value="Cytidine Deaminase, domain 2"/>
    <property type="match status" value="1"/>
</dbReference>
<dbReference type="GO" id="GO:0003676">
    <property type="term" value="F:nucleic acid binding"/>
    <property type="evidence" value="ECO:0007669"/>
    <property type="project" value="InterPro"/>
</dbReference>
<evidence type="ECO:0000256" key="5">
    <source>
        <dbReference type="ARBA" id="ARBA00022722"/>
    </source>
</evidence>
<dbReference type="PANTHER" id="PTHR10642">
    <property type="entry name" value="RIBONUCLEASE H1"/>
    <property type="match status" value="1"/>
</dbReference>
<dbReference type="SUPFAM" id="SSF53098">
    <property type="entry name" value="Ribonuclease H-like"/>
    <property type="match status" value="1"/>
</dbReference>
<comment type="catalytic activity">
    <reaction evidence="1">
        <text>Endonucleolytic cleavage to 5'-phosphomonoester.</text>
        <dbReference type="EC" id="3.1.26.4"/>
    </reaction>
</comment>
<dbReference type="SUPFAM" id="SSF55658">
    <property type="entry name" value="L9 N-domain-like"/>
    <property type="match status" value="2"/>
</dbReference>
<evidence type="ECO:0000256" key="1">
    <source>
        <dbReference type="ARBA" id="ARBA00000077"/>
    </source>
</evidence>
<dbReference type="STRING" id="1325734.A0A428QF55"/>
<proteinExistence type="inferred from homology"/>
<dbReference type="InterPro" id="IPR012337">
    <property type="entry name" value="RNaseH-like_sf"/>
</dbReference>
<dbReference type="PROSITE" id="PS51747">
    <property type="entry name" value="CYT_DCMP_DEAMINASES_2"/>
    <property type="match status" value="1"/>
</dbReference>
<dbReference type="AlphaFoldDB" id="A0A428QF55"/>
<comment type="caution">
    <text evidence="13">The sequence shown here is derived from an EMBL/GenBank/DDBJ whole genome shotgun (WGS) entry which is preliminary data.</text>
</comment>
<keyword evidence="5" id="KW-0540">Nuclease</keyword>
<evidence type="ECO:0000256" key="10">
    <source>
        <dbReference type="SAM" id="MobiDB-lite"/>
    </source>
</evidence>
<dbReference type="GO" id="GO:0043137">
    <property type="term" value="P:DNA replication, removal of RNA primer"/>
    <property type="evidence" value="ECO:0007669"/>
    <property type="project" value="TreeGrafter"/>
</dbReference>
<dbReference type="InterPro" id="IPR011320">
    <property type="entry name" value="RNase_H1_N"/>
</dbReference>
<dbReference type="PROSITE" id="PS50879">
    <property type="entry name" value="RNASE_H_1"/>
    <property type="match status" value="1"/>
</dbReference>
<name>A0A428QF55_9HYPO</name>
<dbReference type="InterPro" id="IPR009027">
    <property type="entry name" value="Ribosomal_bL9/RNase_H1_N"/>
</dbReference>
<dbReference type="InterPro" id="IPR050092">
    <property type="entry name" value="RNase_H"/>
</dbReference>
<dbReference type="GO" id="GO:0046872">
    <property type="term" value="F:metal ion binding"/>
    <property type="evidence" value="ECO:0007669"/>
    <property type="project" value="UniProtKB-KW"/>
</dbReference>
<evidence type="ECO:0000313" key="13">
    <source>
        <dbReference type="EMBL" id="RSL63895.1"/>
    </source>
</evidence>
<dbReference type="Gene3D" id="3.30.420.10">
    <property type="entry name" value="Ribonuclease H-like superfamily/Ribonuclease H"/>
    <property type="match status" value="1"/>
</dbReference>
<dbReference type="EMBL" id="NKCI01000036">
    <property type="protein sequence ID" value="RSL63895.1"/>
    <property type="molecule type" value="Genomic_DNA"/>
</dbReference>
<dbReference type="Proteomes" id="UP000288168">
    <property type="component" value="Unassembled WGS sequence"/>
</dbReference>
<dbReference type="FunFam" id="3.40.970.10:FF:000001">
    <property type="entry name" value="Ribonuclease H1"/>
    <property type="match status" value="1"/>
</dbReference>
<evidence type="ECO:0000256" key="2">
    <source>
        <dbReference type="ARBA" id="ARBA00001946"/>
    </source>
</evidence>
<keyword evidence="8" id="KW-0378">Hydrolase</keyword>
<comment type="similarity">
    <text evidence="3">Belongs to the RNase H family.</text>
</comment>
<keyword evidence="9" id="KW-0460">Magnesium</keyword>
<keyword evidence="14" id="KW-1185">Reference proteome</keyword>
<dbReference type="CDD" id="cd01285">
    <property type="entry name" value="nucleoside_deaminase"/>
    <property type="match status" value="1"/>
</dbReference>
<dbReference type="OrthoDB" id="3180714at2759"/>
<protein>
    <recommendedName>
        <fullName evidence="4">ribonuclease H</fullName>
        <ecNumber evidence="4">3.1.26.4</ecNumber>
    </recommendedName>
</protein>
<dbReference type="Pfam" id="PF00075">
    <property type="entry name" value="RNase_H"/>
    <property type="match status" value="1"/>
</dbReference>
<evidence type="ECO:0000256" key="9">
    <source>
        <dbReference type="ARBA" id="ARBA00022842"/>
    </source>
</evidence>
<dbReference type="PANTHER" id="PTHR10642:SF26">
    <property type="entry name" value="RIBONUCLEASE H1"/>
    <property type="match status" value="1"/>
</dbReference>
<feature type="domain" description="CMP/dCMP-type deaminase" evidence="12">
    <location>
        <begin position="228"/>
        <end position="394"/>
    </location>
</feature>
<accession>A0A428QF55</accession>
<evidence type="ECO:0000259" key="11">
    <source>
        <dbReference type="PROSITE" id="PS50879"/>
    </source>
</evidence>
<dbReference type="InterPro" id="IPR002156">
    <property type="entry name" value="RNaseH_domain"/>
</dbReference>
<evidence type="ECO:0000256" key="7">
    <source>
        <dbReference type="ARBA" id="ARBA00022759"/>
    </source>
</evidence>
<dbReference type="Pfam" id="PF00383">
    <property type="entry name" value="dCMP_cyt_deam_1"/>
    <property type="match status" value="1"/>
</dbReference>
<dbReference type="InterPro" id="IPR016193">
    <property type="entry name" value="Cytidine_deaminase-like"/>
</dbReference>
<evidence type="ECO:0000259" key="12">
    <source>
        <dbReference type="PROSITE" id="PS51747"/>
    </source>
</evidence>
<evidence type="ECO:0000256" key="6">
    <source>
        <dbReference type="ARBA" id="ARBA00022723"/>
    </source>
</evidence>
<dbReference type="GO" id="GO:0004523">
    <property type="term" value="F:RNA-DNA hybrid ribonuclease activity"/>
    <property type="evidence" value="ECO:0007669"/>
    <property type="project" value="UniProtKB-EC"/>
</dbReference>
<dbReference type="CDD" id="cd09280">
    <property type="entry name" value="RNase_HI_eukaryote_like"/>
    <property type="match status" value="1"/>
</dbReference>
<dbReference type="Gene3D" id="3.40.970.10">
    <property type="entry name" value="Ribonuclease H1, N-terminal domain"/>
    <property type="match status" value="2"/>
</dbReference>